<dbReference type="KEGG" id="ccot:CCAX7_14930"/>
<evidence type="ECO:0000313" key="1">
    <source>
        <dbReference type="EMBL" id="BDI29442.1"/>
    </source>
</evidence>
<organism evidence="1 2">
    <name type="scientific">Capsulimonas corticalis</name>
    <dbReference type="NCBI Taxonomy" id="2219043"/>
    <lineage>
        <taxon>Bacteria</taxon>
        <taxon>Bacillati</taxon>
        <taxon>Armatimonadota</taxon>
        <taxon>Armatimonadia</taxon>
        <taxon>Capsulimonadales</taxon>
        <taxon>Capsulimonadaceae</taxon>
        <taxon>Capsulimonas</taxon>
    </lineage>
</organism>
<proteinExistence type="predicted"/>
<evidence type="ECO:0000313" key="2">
    <source>
        <dbReference type="Proteomes" id="UP000287394"/>
    </source>
</evidence>
<name>A0A402CZG7_9BACT</name>
<reference evidence="1 2" key="1">
    <citation type="journal article" date="2019" name="Int. J. Syst. Evol. Microbiol.">
        <title>Capsulimonas corticalis gen. nov., sp. nov., an aerobic capsulated bacterium, of a novel bacterial order, Capsulimonadales ord. nov., of the class Armatimonadia of the phylum Armatimonadetes.</title>
        <authorList>
            <person name="Li J."/>
            <person name="Kudo C."/>
            <person name="Tonouchi A."/>
        </authorList>
    </citation>
    <scope>NUCLEOTIDE SEQUENCE [LARGE SCALE GENOMIC DNA]</scope>
    <source>
        <strain evidence="1 2">AX-7</strain>
    </source>
</reference>
<accession>A0A402CZG7</accession>
<keyword evidence="2" id="KW-1185">Reference proteome</keyword>
<dbReference type="Proteomes" id="UP000287394">
    <property type="component" value="Chromosome"/>
</dbReference>
<sequence length="248" mass="26773">MDCPDCGYIMTAFDLECARCKRFGKPQLVKNPAQLRVKPLPVAPDVATQAPAVQPPAPSGLAIPEAEKSQHPLACAFCNNLDVQKLSVIVKSGITRSSTSGTTYGAIYTGDGVMPVTSVSSGSNTAVTQLASALSPPPRPILNVFNSCLTAFFIVIGFVILLIGLAIVSSNTVGGLLTLLIGACVIIGMPYSEAIAAQKRKEVHAVQEATWQRNIENWDCLFYCPRCDHVYDPRYKRYVPSHLMYQLL</sequence>
<protein>
    <submittedName>
        <fullName evidence="1">Uncharacterized protein</fullName>
    </submittedName>
</protein>
<dbReference type="AlphaFoldDB" id="A0A402CZG7"/>
<gene>
    <name evidence="1" type="ORF">CCAX7_14930</name>
</gene>
<dbReference type="EMBL" id="AP025739">
    <property type="protein sequence ID" value="BDI29442.1"/>
    <property type="molecule type" value="Genomic_DNA"/>
</dbReference>